<evidence type="ECO:0000313" key="3">
    <source>
        <dbReference type="EMBL" id="PTB81453.1"/>
    </source>
</evidence>
<feature type="compositionally biased region" description="Basic and acidic residues" evidence="1">
    <location>
        <begin position="19"/>
        <end position="34"/>
    </location>
</feature>
<feature type="region of interest" description="Disordered" evidence="1">
    <location>
        <begin position="18"/>
        <end position="37"/>
    </location>
</feature>
<evidence type="ECO:0000256" key="1">
    <source>
        <dbReference type="SAM" id="MobiDB-lite"/>
    </source>
</evidence>
<keyword evidence="2" id="KW-0812">Transmembrane</keyword>
<dbReference type="EMBL" id="KZ679126">
    <property type="protein sequence ID" value="PTB81453.1"/>
    <property type="molecule type" value="Genomic_DNA"/>
</dbReference>
<organism evidence="3 4">
    <name type="scientific">Trichoderma longibrachiatum ATCC 18648</name>
    <dbReference type="NCBI Taxonomy" id="983965"/>
    <lineage>
        <taxon>Eukaryota</taxon>
        <taxon>Fungi</taxon>
        <taxon>Dikarya</taxon>
        <taxon>Ascomycota</taxon>
        <taxon>Pezizomycotina</taxon>
        <taxon>Sordariomycetes</taxon>
        <taxon>Hypocreomycetidae</taxon>
        <taxon>Hypocreales</taxon>
        <taxon>Hypocreaceae</taxon>
        <taxon>Trichoderma</taxon>
    </lineage>
</organism>
<reference evidence="3 4" key="1">
    <citation type="submission" date="2016-07" db="EMBL/GenBank/DDBJ databases">
        <title>Multiple horizontal gene transfer events from other fungi enriched the ability of initially mycotrophic Trichoderma (Ascomycota) to feed on dead plant biomass.</title>
        <authorList>
            <consortium name="DOE Joint Genome Institute"/>
            <person name="Aerts A."/>
            <person name="Atanasova L."/>
            <person name="Chenthamara K."/>
            <person name="Zhang J."/>
            <person name="Grujic M."/>
            <person name="Henrissat B."/>
            <person name="Kuo A."/>
            <person name="Salamov A."/>
            <person name="Lipzen A."/>
            <person name="Labutti K."/>
            <person name="Barry K."/>
            <person name="Miao Y."/>
            <person name="Rahimi M.J."/>
            <person name="Shen Q."/>
            <person name="Grigoriev I.V."/>
            <person name="Kubicek C.P."/>
            <person name="Druzhinina I.S."/>
        </authorList>
    </citation>
    <scope>NUCLEOTIDE SEQUENCE [LARGE SCALE GENOMIC DNA]</scope>
    <source>
        <strain evidence="3 4">ATCC 18648</strain>
    </source>
</reference>
<protein>
    <submittedName>
        <fullName evidence="3">Uncharacterized protein</fullName>
    </submittedName>
</protein>
<keyword evidence="4" id="KW-1185">Reference proteome</keyword>
<dbReference type="AlphaFoldDB" id="A0A2T4CIT3"/>
<dbReference type="Proteomes" id="UP000240760">
    <property type="component" value="Unassembled WGS sequence"/>
</dbReference>
<keyword evidence="2" id="KW-1133">Transmembrane helix</keyword>
<feature type="transmembrane region" description="Helical" evidence="2">
    <location>
        <begin position="79"/>
        <end position="102"/>
    </location>
</feature>
<proteinExistence type="predicted"/>
<name>A0A2T4CIT3_TRILO</name>
<evidence type="ECO:0000256" key="2">
    <source>
        <dbReference type="SAM" id="Phobius"/>
    </source>
</evidence>
<gene>
    <name evidence="3" type="ORF">M440DRAFT_84931</name>
</gene>
<evidence type="ECO:0000313" key="4">
    <source>
        <dbReference type="Proteomes" id="UP000240760"/>
    </source>
</evidence>
<keyword evidence="2" id="KW-0472">Membrane</keyword>
<sequence>MGSPLDPWRLSLACRPRIRPPERSEGGLGRDRPGESGMLVVSSPIRDCPCDDDLLERRVHVWRGAMRRVIYYYLIPGPNWFFCMPFSMLKIFFCFCFFWLFLCVRFGFFSHLHIYTHARTHTHTHTHTHASGVLHW</sequence>
<accession>A0A2T4CIT3</accession>